<evidence type="ECO:0000313" key="2">
    <source>
        <dbReference type="Proteomes" id="UP000275456"/>
    </source>
</evidence>
<keyword evidence="2" id="KW-1185">Reference proteome</keyword>
<protein>
    <submittedName>
        <fullName evidence="1">Uncharacterized protein</fullName>
    </submittedName>
</protein>
<dbReference type="AlphaFoldDB" id="A0A3N2ANT2"/>
<proteinExistence type="predicted"/>
<gene>
    <name evidence="1" type="ORF">EDD26_0067</name>
</gene>
<evidence type="ECO:0000313" key="1">
    <source>
        <dbReference type="EMBL" id="ROR64721.1"/>
    </source>
</evidence>
<sequence length="244" mass="24324">MDARGNGAGPKVRPRTVVVLVLAVAGGLVSCSSLAVSSAVTPLAAPAPPSTPEAAEALPSADVGTCLLRNAIVPIAPANLGHEPPASAVLEVASRTLQHDLLNAHAASLTTVDRSTDDSGAVTGLRVSLSQGSQFDADAAVSAALAALPAMYSDAVASAPIEVEETESLVTFADLCDGMQRIMDETTSGGDLVSVGIDTAAGRLVVGSLGSPEPVVEEVRSSLQGALDVVAATRDAPATMHSEG</sequence>
<comment type="caution">
    <text evidence="1">The sequence shown here is derived from an EMBL/GenBank/DDBJ whole genome shotgun (WGS) entry which is preliminary data.</text>
</comment>
<reference evidence="1 2" key="1">
    <citation type="submission" date="2018-11" db="EMBL/GenBank/DDBJ databases">
        <title>Sequencing the genomes of 1000 actinobacteria strains.</title>
        <authorList>
            <person name="Klenk H.-P."/>
        </authorList>
    </citation>
    <scope>NUCLEOTIDE SEQUENCE [LARGE SCALE GENOMIC DNA]</scope>
    <source>
        <strain evidence="1 2">DSM 9580</strain>
    </source>
</reference>
<dbReference type="EMBL" id="RKHJ01000001">
    <property type="protein sequence ID" value="ROR64721.1"/>
    <property type="molecule type" value="Genomic_DNA"/>
</dbReference>
<dbReference type="PROSITE" id="PS51257">
    <property type="entry name" value="PROKAR_LIPOPROTEIN"/>
    <property type="match status" value="1"/>
</dbReference>
<dbReference type="RefSeq" id="WP_148058657.1">
    <property type="nucleotide sequence ID" value="NZ_RKHJ01000001.1"/>
</dbReference>
<name>A0A3N2ANT2_9MICO</name>
<organism evidence="1 2">
    <name type="scientific">Agrococcus jenensis</name>
    <dbReference type="NCBI Taxonomy" id="46353"/>
    <lineage>
        <taxon>Bacteria</taxon>
        <taxon>Bacillati</taxon>
        <taxon>Actinomycetota</taxon>
        <taxon>Actinomycetes</taxon>
        <taxon>Micrococcales</taxon>
        <taxon>Microbacteriaceae</taxon>
        <taxon>Agrococcus</taxon>
    </lineage>
</organism>
<accession>A0A3N2ANT2</accession>
<dbReference type="Proteomes" id="UP000275456">
    <property type="component" value="Unassembled WGS sequence"/>
</dbReference>